<reference evidence="2 3" key="1">
    <citation type="journal article" date="2018" name="Syst. Appl. Microbiol.">
        <title>Abditibacterium utsteinense sp. nov., the first cultivated member of candidate phylum FBP, isolated from ice-free Antarctic soil samples.</title>
        <authorList>
            <person name="Tahon G."/>
            <person name="Tytgat B."/>
            <person name="Lebbe L."/>
            <person name="Carlier A."/>
            <person name="Willems A."/>
        </authorList>
    </citation>
    <scope>NUCLEOTIDE SEQUENCE [LARGE SCALE GENOMIC DNA]</scope>
    <source>
        <strain evidence="2 3">LMG 29911</strain>
    </source>
</reference>
<evidence type="ECO:0000313" key="3">
    <source>
        <dbReference type="Proteomes" id="UP000237684"/>
    </source>
</evidence>
<sequence>MNSQTPRPITKKSWFSIFFVLCGSVLTYGLLCYLITHNPDAKRSAMPDPTTMRPILIAAGVAALVVSLAWMRLRIDGKIGGEGRPVALSPQEFQTESIIALALAEGCSIFGLQLFFMGAPMSEFAVFGFGTLFVDFAFILPRGIQFWSTQK</sequence>
<keyword evidence="1" id="KW-1133">Transmembrane helix</keyword>
<evidence type="ECO:0000256" key="1">
    <source>
        <dbReference type="SAM" id="Phobius"/>
    </source>
</evidence>
<protein>
    <submittedName>
        <fullName evidence="2">Uncharacterized protein</fullName>
    </submittedName>
</protein>
<dbReference type="InParanoid" id="A0A2S8ST54"/>
<name>A0A2S8ST54_9BACT</name>
<feature type="transmembrane region" description="Helical" evidence="1">
    <location>
        <begin position="98"/>
        <end position="117"/>
    </location>
</feature>
<comment type="caution">
    <text evidence="2">The sequence shown here is derived from an EMBL/GenBank/DDBJ whole genome shotgun (WGS) entry which is preliminary data.</text>
</comment>
<evidence type="ECO:0000313" key="2">
    <source>
        <dbReference type="EMBL" id="PQV63982.1"/>
    </source>
</evidence>
<organism evidence="2 3">
    <name type="scientific">Abditibacterium utsteinense</name>
    <dbReference type="NCBI Taxonomy" id="1960156"/>
    <lineage>
        <taxon>Bacteria</taxon>
        <taxon>Pseudomonadati</taxon>
        <taxon>Abditibacteriota</taxon>
        <taxon>Abditibacteriia</taxon>
        <taxon>Abditibacteriales</taxon>
        <taxon>Abditibacteriaceae</taxon>
        <taxon>Abditibacterium</taxon>
    </lineage>
</organism>
<keyword evidence="1" id="KW-0812">Transmembrane</keyword>
<keyword evidence="1" id="KW-0472">Membrane</keyword>
<dbReference type="Proteomes" id="UP000237684">
    <property type="component" value="Unassembled WGS sequence"/>
</dbReference>
<dbReference type="RefSeq" id="WP_105483465.1">
    <property type="nucleotide sequence ID" value="NZ_NIGF01000007.1"/>
</dbReference>
<feature type="transmembrane region" description="Helical" evidence="1">
    <location>
        <begin position="14"/>
        <end position="35"/>
    </location>
</feature>
<feature type="transmembrane region" description="Helical" evidence="1">
    <location>
        <begin position="124"/>
        <end position="144"/>
    </location>
</feature>
<feature type="transmembrane region" description="Helical" evidence="1">
    <location>
        <begin position="55"/>
        <end position="73"/>
    </location>
</feature>
<accession>A0A2S8ST54</accession>
<dbReference type="EMBL" id="NIGF01000007">
    <property type="protein sequence ID" value="PQV63982.1"/>
    <property type="molecule type" value="Genomic_DNA"/>
</dbReference>
<gene>
    <name evidence="2" type="ORF">B1R32_1074</name>
</gene>
<keyword evidence="3" id="KW-1185">Reference proteome</keyword>
<dbReference type="AlphaFoldDB" id="A0A2S8ST54"/>
<proteinExistence type="predicted"/>